<dbReference type="GO" id="GO:0001675">
    <property type="term" value="P:acrosome assembly"/>
    <property type="evidence" value="ECO:0007669"/>
    <property type="project" value="TreeGrafter"/>
</dbReference>
<evidence type="ECO:0000313" key="4">
    <source>
        <dbReference type="Proteomes" id="UP000543287"/>
    </source>
</evidence>
<dbReference type="SMART" id="SM01411">
    <property type="entry name" value="Ephrin_rec_like"/>
    <property type="match status" value="1"/>
</dbReference>
<gene>
    <name evidence="3" type="primary">Zpbp2_0</name>
    <name evidence="3" type="ORF">DRONOV_R03619</name>
</gene>
<dbReference type="GO" id="GO:0001669">
    <property type="term" value="C:acrosomal vesicle"/>
    <property type="evidence" value="ECO:0007669"/>
    <property type="project" value="TreeGrafter"/>
</dbReference>
<name>A0A7K9BAR9_DRONO</name>
<keyword evidence="1" id="KW-0812">Transmembrane</keyword>
<dbReference type="PROSITE" id="PS50835">
    <property type="entry name" value="IG_LIKE"/>
    <property type="match status" value="1"/>
</dbReference>
<dbReference type="InterPro" id="IPR011641">
    <property type="entry name" value="Tyr-kin_ephrin_A/B_rcpt-like"/>
</dbReference>
<dbReference type="InterPro" id="IPR036179">
    <property type="entry name" value="Ig-like_dom_sf"/>
</dbReference>
<evidence type="ECO:0000259" key="2">
    <source>
        <dbReference type="PROSITE" id="PS50835"/>
    </source>
</evidence>
<dbReference type="SUPFAM" id="SSF48726">
    <property type="entry name" value="Immunoglobulin"/>
    <property type="match status" value="1"/>
</dbReference>
<dbReference type="GO" id="GO:0005576">
    <property type="term" value="C:extracellular region"/>
    <property type="evidence" value="ECO:0007669"/>
    <property type="project" value="InterPro"/>
</dbReference>
<dbReference type="InterPro" id="IPR007110">
    <property type="entry name" value="Ig-like_dom"/>
</dbReference>
<feature type="non-terminal residue" evidence="3">
    <location>
        <position position="493"/>
    </location>
</feature>
<sequence>PGAPHRSSGGGMLCAPRIWLDLRGPGVLETLGILTLVLCSCSGKRPACRLIYATLPPWRGVQGHVFIHAESSLYSLPCSPIEMEVPNPTYRWVHDREDSRFLVVSEQGHLLFKQFQAADSGNYSCTISYVERGLPVSETFHYSVLGYHVLGGLETVLLFQSKLCEEERTKRFLWLLQESLSHLTAEQHCRFQLTGASCFPALNEPSREVFVQVQLQVSLFGPHWDEHCNSQDPETVTDCYHKAVQQNLWQVQLALNRFFEEHKSFHVTEADVPLTVFTNKFVGFLKTERCSGGYGQTKQLQRCPDCCIACPPGMFSPPKDSQCSPCPVGSYSLIYGMAWCTPCKGGLITRATGSSSMENCVKEEEAEQAVSTMRRIPLLTLSIVIPLLVIILLLILSCCYRTHQQRQMSSPNASKRTETTKMMEMVTKFFGISKQSPHAGPDAVTANATISLDASTSQGAEMEQMHQVPSLAMIPYFADVTDKTSPVPTVSDK</sequence>
<feature type="transmembrane region" description="Helical" evidence="1">
    <location>
        <begin position="378"/>
        <end position="400"/>
    </location>
</feature>
<dbReference type="PANTHER" id="PTHR15443:SF5">
    <property type="entry name" value="ZONA PELLUCIDA-BINDING PROTEIN 1"/>
    <property type="match status" value="1"/>
</dbReference>
<evidence type="ECO:0000256" key="1">
    <source>
        <dbReference type="SAM" id="Phobius"/>
    </source>
</evidence>
<dbReference type="EMBL" id="VWZH01000286">
    <property type="protein sequence ID" value="NXG37353.1"/>
    <property type="molecule type" value="Genomic_DNA"/>
</dbReference>
<dbReference type="Pfam" id="PF07699">
    <property type="entry name" value="Ephrin_rec_like"/>
    <property type="match status" value="1"/>
</dbReference>
<dbReference type="GO" id="GO:0002199">
    <property type="term" value="C:zona pellucida receptor complex"/>
    <property type="evidence" value="ECO:0007669"/>
    <property type="project" value="TreeGrafter"/>
</dbReference>
<keyword evidence="1" id="KW-1133">Transmembrane helix</keyword>
<dbReference type="InterPro" id="IPR010857">
    <property type="entry name" value="Sp38-bd"/>
</dbReference>
<dbReference type="InterPro" id="IPR013783">
    <property type="entry name" value="Ig-like_fold"/>
</dbReference>
<dbReference type="GO" id="GO:0007339">
    <property type="term" value="P:binding of sperm to zona pellucida"/>
    <property type="evidence" value="ECO:0007669"/>
    <property type="project" value="InterPro"/>
</dbReference>
<dbReference type="Gene3D" id="2.60.40.10">
    <property type="entry name" value="Immunoglobulins"/>
    <property type="match status" value="1"/>
</dbReference>
<dbReference type="InterPro" id="IPR009030">
    <property type="entry name" value="Growth_fac_rcpt_cys_sf"/>
</dbReference>
<proteinExistence type="predicted"/>
<protein>
    <submittedName>
        <fullName evidence="3">ZPBP2 protein</fullName>
    </submittedName>
</protein>
<keyword evidence="1" id="KW-0472">Membrane</keyword>
<dbReference type="Proteomes" id="UP000543287">
    <property type="component" value="Unassembled WGS sequence"/>
</dbReference>
<organism evidence="3 4">
    <name type="scientific">Dromaius novaehollandiae</name>
    <name type="common">Emu</name>
    <dbReference type="NCBI Taxonomy" id="8790"/>
    <lineage>
        <taxon>Eukaryota</taxon>
        <taxon>Metazoa</taxon>
        <taxon>Chordata</taxon>
        <taxon>Craniata</taxon>
        <taxon>Vertebrata</taxon>
        <taxon>Euteleostomi</taxon>
        <taxon>Archelosauria</taxon>
        <taxon>Archosauria</taxon>
        <taxon>Dinosauria</taxon>
        <taxon>Saurischia</taxon>
        <taxon>Theropoda</taxon>
        <taxon>Coelurosauria</taxon>
        <taxon>Aves</taxon>
        <taxon>Palaeognathae</taxon>
        <taxon>Casuariiformes</taxon>
        <taxon>Dromaiidae</taxon>
        <taxon>Dromaius</taxon>
    </lineage>
</organism>
<feature type="non-terminal residue" evidence="3">
    <location>
        <position position="1"/>
    </location>
</feature>
<feature type="domain" description="Ig-like" evidence="2">
    <location>
        <begin position="56"/>
        <end position="141"/>
    </location>
</feature>
<comment type="caution">
    <text evidence="3">The sequence shown here is derived from an EMBL/GenBank/DDBJ whole genome shotgun (WGS) entry which is preliminary data.</text>
</comment>
<dbReference type="AlphaFoldDB" id="A0A7K9BAR9"/>
<dbReference type="PANTHER" id="PTHR15443">
    <property type="entry name" value="ZONA PELLUCIDA BINDING PROTEIN SP38"/>
    <property type="match status" value="1"/>
</dbReference>
<reference evidence="3 4" key="1">
    <citation type="submission" date="2019-09" db="EMBL/GenBank/DDBJ databases">
        <title>Bird 10,000 Genomes (B10K) Project - Family phase.</title>
        <authorList>
            <person name="Zhang G."/>
        </authorList>
    </citation>
    <scope>NUCLEOTIDE SEQUENCE [LARGE SCALE GENOMIC DNA]</scope>
    <source>
        <strain evidence="3">B10K-LSUMZ-23963</strain>
        <tissue evidence="3">Muscle</tissue>
    </source>
</reference>
<dbReference type="SUPFAM" id="SSF57184">
    <property type="entry name" value="Growth factor receptor domain"/>
    <property type="match status" value="1"/>
</dbReference>
<dbReference type="Gene3D" id="2.10.50.10">
    <property type="entry name" value="Tumor Necrosis Factor Receptor, subunit A, domain 2"/>
    <property type="match status" value="1"/>
</dbReference>
<evidence type="ECO:0000313" key="3">
    <source>
        <dbReference type="EMBL" id="NXG37353.1"/>
    </source>
</evidence>
<accession>A0A7K9BAR9</accession>